<keyword evidence="6 18" id="KW-0418">Kinase</keyword>
<dbReference type="SMART" id="SM00342">
    <property type="entry name" value="HTH_ARAC"/>
    <property type="match status" value="1"/>
</dbReference>
<keyword evidence="3 12" id="KW-0597">Phosphoprotein</keyword>
<feature type="domain" description="Histidine kinase" evidence="16">
    <location>
        <begin position="406"/>
        <end position="622"/>
    </location>
</feature>
<evidence type="ECO:0000313" key="18">
    <source>
        <dbReference type="EMBL" id="PQA54486.1"/>
    </source>
</evidence>
<dbReference type="GO" id="GO:0043565">
    <property type="term" value="F:sequence-specific DNA binding"/>
    <property type="evidence" value="ECO:0007669"/>
    <property type="project" value="InterPro"/>
</dbReference>
<feature type="coiled-coil region" evidence="13">
    <location>
        <begin position="365"/>
        <end position="399"/>
    </location>
</feature>
<dbReference type="PROSITE" id="PS51257">
    <property type="entry name" value="PROKAR_LIPOPROTEIN"/>
    <property type="match status" value="1"/>
</dbReference>
<protein>
    <recommendedName>
        <fullName evidence="2">histidine kinase</fullName>
        <ecNumber evidence="2">2.7.13.3</ecNumber>
    </recommendedName>
</protein>
<evidence type="ECO:0000259" key="16">
    <source>
        <dbReference type="PROSITE" id="PS50109"/>
    </source>
</evidence>
<evidence type="ECO:0000256" key="4">
    <source>
        <dbReference type="ARBA" id="ARBA00022679"/>
    </source>
</evidence>
<evidence type="ECO:0000256" key="9">
    <source>
        <dbReference type="ARBA" id="ARBA00023015"/>
    </source>
</evidence>
<feature type="domain" description="HTH araC/xylS-type" evidence="15">
    <location>
        <begin position="806"/>
        <end position="905"/>
    </location>
</feature>
<dbReference type="SUPFAM" id="SSF53822">
    <property type="entry name" value="Periplasmic binding protein-like I"/>
    <property type="match status" value="1"/>
</dbReference>
<keyword evidence="14" id="KW-1133">Transmembrane helix</keyword>
<dbReference type="EMBL" id="PTRA01000006">
    <property type="protein sequence ID" value="PQA54486.1"/>
    <property type="molecule type" value="Genomic_DNA"/>
</dbReference>
<dbReference type="InterPro" id="IPR009057">
    <property type="entry name" value="Homeodomain-like_sf"/>
</dbReference>
<dbReference type="GO" id="GO:0000155">
    <property type="term" value="F:phosphorelay sensor kinase activity"/>
    <property type="evidence" value="ECO:0007669"/>
    <property type="project" value="InterPro"/>
</dbReference>
<keyword evidence="5" id="KW-0547">Nucleotide-binding</keyword>
<sequence>MHIIQKLILFGLLALFVGCSSQEKAEKFTIGFAQCTNGDDWRKAMLEGMEKELSFHPEVRLLMKDARDNSELQVRQIRELLAAHVDLLIISPNEAQPITPVVEEVFNQGIPVIIVDRRTTSKLYTAYVGGDNHQIGHTAGLYVGELLQKKGRVLEVTGTPSASAASDRHQAFAATLKNYPNIDLVASMNGDWEQAFVTQRLPDVLETHPNIDLIFAQNDRMALGVYQVCKAMGLDKRIKIVGVDGLSGPKGGLQFVEDGLFKATILYPTGGEEAIRTALKVLHQEPYGKENILGTMVIDSTNVHILKQQTEKIIDQRQDIQQQQLRIEQQNRIYSSQQTVLYILGASLLTAVVFAGIAYTSLRSNRRITQQLKAQNEEISNQKNTIADLAEQARQSTEAKLGFFTSFSHELRTPLTLILSPVQELLAASAPGSSQRKDLEVVQRNAHWLLKLINQLLDFRKIEVGKMPIQVAERDLVAFTGNLVQAFEKTARQRGIDLRFLPSEASIMAWFDNNLLDKVIVNLLSNAFKFTPDQGKITVILQVDTPKESIRLTIEDNGTGMTEEQQTHVFEWFYQGTTAATGGSGIGLALAKELIQLHNGTISVRSRINQGSTFEISLPTTKPILGERSLLPSVLPDPLDWLTETSAETIADGNAEAATILVIEDNTELLAFLKRKLKPSYQVSEASDGTAGLQMAFDTLPDVIVSDVTLPGMQGIQVVETLKRDWRTSHIPIILLTARTAQEHQLEGVQSGADLYLTKPFDPAFLLESIKTLLRNRQLVRDHFRRELSIDTAVPIAQTSDRKFIQDLTALIEKNMTRSDLSVEELAREMGLSRVQLYRKVKALLDCGVTDFMQNLRLTHARELLATKPMSIADVAYQVGFSSPTYFSTAFKAKYNMSPSEFKNLNQRK</sequence>
<dbReference type="PROSITE" id="PS50109">
    <property type="entry name" value="HIS_KIN"/>
    <property type="match status" value="1"/>
</dbReference>
<keyword evidence="7" id="KW-0067">ATP-binding</keyword>
<dbReference type="SMART" id="SM00388">
    <property type="entry name" value="HisKA"/>
    <property type="match status" value="1"/>
</dbReference>
<dbReference type="PROSITE" id="PS00041">
    <property type="entry name" value="HTH_ARAC_FAMILY_1"/>
    <property type="match status" value="1"/>
</dbReference>
<dbReference type="FunFam" id="3.30.565.10:FF:000037">
    <property type="entry name" value="Hybrid sensor histidine kinase/response regulator"/>
    <property type="match status" value="1"/>
</dbReference>
<gene>
    <name evidence="18" type="ORF">C5O19_22320</name>
</gene>
<evidence type="ECO:0000259" key="17">
    <source>
        <dbReference type="PROSITE" id="PS50110"/>
    </source>
</evidence>
<dbReference type="CDD" id="cd00082">
    <property type="entry name" value="HisKA"/>
    <property type="match status" value="1"/>
</dbReference>
<dbReference type="InterPro" id="IPR004358">
    <property type="entry name" value="Sig_transdc_His_kin-like_C"/>
</dbReference>
<evidence type="ECO:0000256" key="10">
    <source>
        <dbReference type="ARBA" id="ARBA00023125"/>
    </source>
</evidence>
<dbReference type="AlphaFoldDB" id="A0A2S7IG49"/>
<dbReference type="PRINTS" id="PR00344">
    <property type="entry name" value="BCTRLSENSOR"/>
</dbReference>
<keyword evidence="9" id="KW-0805">Transcription regulation</keyword>
<evidence type="ECO:0000256" key="7">
    <source>
        <dbReference type="ARBA" id="ARBA00022840"/>
    </source>
</evidence>
<accession>A0A2S7IG49</accession>
<dbReference type="SUPFAM" id="SSF47384">
    <property type="entry name" value="Homodimeric domain of signal transducing histidine kinase"/>
    <property type="match status" value="1"/>
</dbReference>
<keyword evidence="19" id="KW-1185">Reference proteome</keyword>
<dbReference type="GO" id="GO:0003700">
    <property type="term" value="F:DNA-binding transcription factor activity"/>
    <property type="evidence" value="ECO:0007669"/>
    <property type="project" value="InterPro"/>
</dbReference>
<feature type="transmembrane region" description="Helical" evidence="14">
    <location>
        <begin position="340"/>
        <end position="362"/>
    </location>
</feature>
<dbReference type="Pfam" id="PF00072">
    <property type="entry name" value="Response_reg"/>
    <property type="match status" value="1"/>
</dbReference>
<dbReference type="Pfam" id="PF00512">
    <property type="entry name" value="HisKA"/>
    <property type="match status" value="1"/>
</dbReference>
<evidence type="ECO:0000256" key="14">
    <source>
        <dbReference type="SAM" id="Phobius"/>
    </source>
</evidence>
<dbReference type="InterPro" id="IPR036890">
    <property type="entry name" value="HATPase_C_sf"/>
</dbReference>
<dbReference type="PROSITE" id="PS50110">
    <property type="entry name" value="RESPONSE_REGULATORY"/>
    <property type="match status" value="1"/>
</dbReference>
<evidence type="ECO:0000259" key="15">
    <source>
        <dbReference type="PROSITE" id="PS01124"/>
    </source>
</evidence>
<dbReference type="Pfam" id="PF12833">
    <property type="entry name" value="HTH_18"/>
    <property type="match status" value="1"/>
</dbReference>
<dbReference type="InterPro" id="IPR003661">
    <property type="entry name" value="HisK_dim/P_dom"/>
</dbReference>
<dbReference type="SUPFAM" id="SSF55874">
    <property type="entry name" value="ATPase domain of HSP90 chaperone/DNA topoisomerase II/histidine kinase"/>
    <property type="match status" value="1"/>
</dbReference>
<dbReference type="SUPFAM" id="SSF46689">
    <property type="entry name" value="Homeodomain-like"/>
    <property type="match status" value="1"/>
</dbReference>
<dbReference type="InterPro" id="IPR036097">
    <property type="entry name" value="HisK_dim/P_sf"/>
</dbReference>
<dbReference type="InterPro" id="IPR011006">
    <property type="entry name" value="CheY-like_superfamily"/>
</dbReference>
<dbReference type="InterPro" id="IPR001789">
    <property type="entry name" value="Sig_transdc_resp-reg_receiver"/>
</dbReference>
<evidence type="ECO:0000256" key="13">
    <source>
        <dbReference type="SAM" id="Coils"/>
    </source>
</evidence>
<keyword evidence="11" id="KW-0804">Transcription</keyword>
<dbReference type="PANTHER" id="PTHR43547">
    <property type="entry name" value="TWO-COMPONENT HISTIDINE KINASE"/>
    <property type="match status" value="1"/>
</dbReference>
<proteinExistence type="predicted"/>
<feature type="domain" description="Response regulatory" evidence="17">
    <location>
        <begin position="659"/>
        <end position="774"/>
    </location>
</feature>
<keyword evidence="13" id="KW-0175">Coiled coil</keyword>
<reference evidence="19" key="1">
    <citation type="submission" date="2018-02" db="EMBL/GenBank/DDBJ databases">
        <title>Genome sequencing of Solimonas sp. HR-BB.</title>
        <authorList>
            <person name="Lee Y."/>
            <person name="Jeon C.O."/>
        </authorList>
    </citation>
    <scope>NUCLEOTIDE SEQUENCE [LARGE SCALE GENOMIC DNA]</scope>
    <source>
        <strain evidence="19">HR-U</strain>
    </source>
</reference>
<evidence type="ECO:0000256" key="6">
    <source>
        <dbReference type="ARBA" id="ARBA00022777"/>
    </source>
</evidence>
<dbReference type="SUPFAM" id="SSF52172">
    <property type="entry name" value="CheY-like"/>
    <property type="match status" value="1"/>
</dbReference>
<dbReference type="Gene3D" id="3.30.565.10">
    <property type="entry name" value="Histidine kinase-like ATPase, C-terminal domain"/>
    <property type="match status" value="1"/>
</dbReference>
<keyword evidence="4" id="KW-0808">Transferase</keyword>
<dbReference type="SMART" id="SM00448">
    <property type="entry name" value="REC"/>
    <property type="match status" value="1"/>
</dbReference>
<keyword evidence="8" id="KW-0902">Two-component regulatory system</keyword>
<evidence type="ECO:0000256" key="11">
    <source>
        <dbReference type="ARBA" id="ARBA00023163"/>
    </source>
</evidence>
<dbReference type="Gene3D" id="3.40.50.2300">
    <property type="match status" value="3"/>
</dbReference>
<evidence type="ECO:0000256" key="2">
    <source>
        <dbReference type="ARBA" id="ARBA00012438"/>
    </source>
</evidence>
<dbReference type="EC" id="2.7.13.3" evidence="2"/>
<evidence type="ECO:0000256" key="5">
    <source>
        <dbReference type="ARBA" id="ARBA00022741"/>
    </source>
</evidence>
<comment type="caution">
    <text evidence="18">The sequence shown here is derived from an EMBL/GenBank/DDBJ whole genome shotgun (WGS) entry which is preliminary data.</text>
</comment>
<dbReference type="Pfam" id="PF13407">
    <property type="entry name" value="Peripla_BP_4"/>
    <property type="match status" value="1"/>
</dbReference>
<dbReference type="InterPro" id="IPR003594">
    <property type="entry name" value="HATPase_dom"/>
</dbReference>
<dbReference type="InterPro" id="IPR028082">
    <property type="entry name" value="Peripla_BP_I"/>
</dbReference>
<evidence type="ECO:0000256" key="12">
    <source>
        <dbReference type="PROSITE-ProRule" id="PRU00169"/>
    </source>
</evidence>
<evidence type="ECO:0000256" key="1">
    <source>
        <dbReference type="ARBA" id="ARBA00000085"/>
    </source>
</evidence>
<dbReference type="InterPro" id="IPR025997">
    <property type="entry name" value="SBP_2_dom"/>
</dbReference>
<organism evidence="18 19">
    <name type="scientific">Siphonobacter curvatus</name>
    <dbReference type="NCBI Taxonomy" id="2094562"/>
    <lineage>
        <taxon>Bacteria</taxon>
        <taxon>Pseudomonadati</taxon>
        <taxon>Bacteroidota</taxon>
        <taxon>Cytophagia</taxon>
        <taxon>Cytophagales</taxon>
        <taxon>Cytophagaceae</taxon>
        <taxon>Siphonobacter</taxon>
    </lineage>
</organism>
<evidence type="ECO:0000256" key="3">
    <source>
        <dbReference type="ARBA" id="ARBA00022553"/>
    </source>
</evidence>
<keyword evidence="10" id="KW-0238">DNA-binding</keyword>
<dbReference type="Pfam" id="PF02518">
    <property type="entry name" value="HATPase_c"/>
    <property type="match status" value="1"/>
</dbReference>
<dbReference type="InterPro" id="IPR018060">
    <property type="entry name" value="HTH_AraC"/>
</dbReference>
<dbReference type="FunFam" id="1.10.287.130:FF:000045">
    <property type="entry name" value="Two-component system sensor histidine kinase/response regulator"/>
    <property type="match status" value="1"/>
</dbReference>
<dbReference type="PANTHER" id="PTHR43547:SF2">
    <property type="entry name" value="HYBRID SIGNAL TRANSDUCTION HISTIDINE KINASE C"/>
    <property type="match status" value="1"/>
</dbReference>
<keyword evidence="14" id="KW-0472">Membrane</keyword>
<keyword evidence="14" id="KW-0812">Transmembrane</keyword>
<dbReference type="Gene3D" id="1.10.287.130">
    <property type="match status" value="1"/>
</dbReference>
<dbReference type="GO" id="GO:0005524">
    <property type="term" value="F:ATP binding"/>
    <property type="evidence" value="ECO:0007669"/>
    <property type="project" value="UniProtKB-KW"/>
</dbReference>
<dbReference type="InterPro" id="IPR005467">
    <property type="entry name" value="His_kinase_dom"/>
</dbReference>
<dbReference type="PROSITE" id="PS01124">
    <property type="entry name" value="HTH_ARAC_FAMILY_2"/>
    <property type="match status" value="1"/>
</dbReference>
<feature type="modified residue" description="4-aspartylphosphate" evidence="12">
    <location>
        <position position="707"/>
    </location>
</feature>
<evidence type="ECO:0000313" key="19">
    <source>
        <dbReference type="Proteomes" id="UP000239590"/>
    </source>
</evidence>
<evidence type="ECO:0000256" key="8">
    <source>
        <dbReference type="ARBA" id="ARBA00023012"/>
    </source>
</evidence>
<comment type="catalytic activity">
    <reaction evidence="1">
        <text>ATP + protein L-histidine = ADP + protein N-phospho-L-histidine.</text>
        <dbReference type="EC" id="2.7.13.3"/>
    </reaction>
</comment>
<dbReference type="InterPro" id="IPR018062">
    <property type="entry name" value="HTH_AraC-typ_CS"/>
</dbReference>
<dbReference type="SMART" id="SM00387">
    <property type="entry name" value="HATPase_c"/>
    <property type="match status" value="1"/>
</dbReference>
<dbReference type="Proteomes" id="UP000239590">
    <property type="component" value="Unassembled WGS sequence"/>
</dbReference>
<name>A0A2S7IG49_9BACT</name>
<dbReference type="CDD" id="cd06308">
    <property type="entry name" value="PBP1_sensor_kinase-like"/>
    <property type="match status" value="1"/>
</dbReference>
<dbReference type="Gene3D" id="1.10.10.60">
    <property type="entry name" value="Homeodomain-like"/>
    <property type="match status" value="1"/>
</dbReference>